<feature type="compositionally biased region" description="Low complexity" evidence="2">
    <location>
        <begin position="261"/>
        <end position="272"/>
    </location>
</feature>
<comment type="caution">
    <text evidence="4">The sequence shown here is derived from an EMBL/GenBank/DDBJ whole genome shotgun (WGS) entry which is preliminary data.</text>
</comment>
<dbReference type="Proteomes" id="UP000683360">
    <property type="component" value="Unassembled WGS sequence"/>
</dbReference>
<name>A0A8S3V9Q2_MYTED</name>
<feature type="region of interest" description="Disordered" evidence="2">
    <location>
        <begin position="87"/>
        <end position="112"/>
    </location>
</feature>
<feature type="region of interest" description="Disordered" evidence="2">
    <location>
        <begin position="1"/>
        <end position="46"/>
    </location>
</feature>
<dbReference type="EMBL" id="CAJPWZ010003239">
    <property type="protein sequence ID" value="CAG2254320.1"/>
    <property type="molecule type" value="Genomic_DNA"/>
</dbReference>
<dbReference type="PROSITE" id="PS51717">
    <property type="entry name" value="G_VLIG"/>
    <property type="match status" value="1"/>
</dbReference>
<evidence type="ECO:0000313" key="4">
    <source>
        <dbReference type="EMBL" id="CAG2254320.1"/>
    </source>
</evidence>
<feature type="region of interest" description="Disordered" evidence="2">
    <location>
        <begin position="167"/>
        <end position="188"/>
    </location>
</feature>
<dbReference type="InterPro" id="IPR057365">
    <property type="entry name" value="URGCP"/>
</dbReference>
<sequence>MSTSSDGIPTEMSEDENKTLHRHIDRRIRQENVNVSSDGTPTETSVDENVKLDRYNESRYTLDLQGSCKEECGSDYIGGLTIKNKTLPRDTKQLPSVDERKRDSRLTYESNKEDKDTVDIKSIKLVVSDVETIGNITNEATSQQNLTSIAACSENVLETESMDYPIKRNPNHDSSYHTDKPHTQESQDIKPINEITDGYLKTALTLDSSLTDRQQSLVESQPHGNQNVNRNNFVINVNKSNDVSETTQNTSKIPDRDDNNQSSQSTRTTTAQILESQERPDFDKNQVETEIENTDDDININEDISEKKECKDYNQKVESGIAHSSPITQTSEKQTNTETKIKTREDKTERELHSSPEQSSACMHTPGQQDKPISEIKDTYMGTQEHKTTMTTRQLAILDFMSKFGLDTVYPQKITLVDVMKIRTQSEEITLSQLPWMVLENLMMMNSTCRDKMLQDFLESISKEDDTDENSKTCVDEEDNWAELSMFDTDTEDTQSNVNPLDLLVAIFICSSQSLRNVLAAKLFMCKLAIPVVVPSAINELTLTNSVFHSVVLDETTPNNLVRQTLAINCHCHIVSFVRFGRPSISKSKLINTLLSDSNHETFFNENCPLGTSPKTISQGIIEAAWFLPSRETKNFEKITMFLNLRGNSQTEQKQLQLLSRLSSVMVMLVDLDTLQDTNTQDTLHNLQTVVTGGVVLALDAYKYDSRTSKEICQKYSKQIPDKDMKTKLCPLAVNKQNVSVSEVKKNLLANLSSMLKKTDAEPLSTRIVAETDTGFKRNKDSDDLRKAREKSTDVLKLIPTEVIDVKKLITPLQGEPWHIWSENSKIINRASKCTSPQERSSYQEEMKKQRQLQLKTVANMHEFMQMTIDTFEEFLDNDHCFGVVTEWMKLMLNDRSRTVTSNCLAQYQSDCQTLELAKGVNKDISEAEEQVKKSKANLNSAPFRFEHLMRECGQIFESVETCKSYEDGMSSATEMLSTTLPKIAAKLLLLGEPLEILDGDTTHVPLMWVEAVLYQVKQLIHDKKLLSISVVGLQSSGKSTLLNTLFGLQFAVNAGRCTSGVFMQLVPVSKGNYGFDYIVVFDTEGLRSQRYDGTGELRHDNMLATFVIGLGDITIVNVKGENTSEVKDILQIAVHAFLRLKLVNKKLNLKQSCLFIHQNVSDAGAISKMLEERQIFVQSLDEMAKAAAEQEDVADIQTFSQVIDFDCEKNVSYFSDLWLGDPPMAPVNPGYCKRVGEVRNTILNNLASKRKTYLTITDTITRIKDIWNGILKDDFVYSFRNSLELKAYNEIERVYHAIVWELEKFQYEFVSTVTMGKLSQECIDNLDASVNDSLRTFSSELETKMNAQRKRLVSFIETSNLTEVMIQWKEMKLKRMNIISENLIIKSKTDMNNIKEEIKAKMIQRKERVKYEKQINELAQKFARNLQGKKPSKEAIKDTFDQRWSTWLNELNFKDIKNSSSVADRIEAMLFEEFQSELGFMHSRGDCSVVKRENLKGSIKSNSILDEHISVRNMLNTDEQEVESIDVYREQAASITDDIFHQIDRRIQELRKLDVRFDNLHVREILNIISANFKDHNEHTANDYKFNLHSTYRAFIIEHVVRHLVIVFTELDQQYDSKHSPRSQMEEYKHTVWTLFTNLFEQKTEDMITVGFFKDAMLKIVTDHVSTLVPMDVANKVMVSFSREKYTLMKTIMIELARNDNFDAYMAFVKEPATFTRNWLSDYLYKYIFHNKTDDIHHYGLLAKSRTTKIFETVLTAISETTILLEKKEKVCSSKWINVFVRKMKKYDILPVTEEIFVHVLDRNISDILNFKKVLFEEMNKVENQVNNTFIETTSDNVQWKQDVLGLIMEKLWGCEEKCMFCAEPCMITDKYHVTEGRPHQCIQHRPKGIRGFTYEWNKSLVVNFCNEIIQTEADYVAYDIDEYKGKSRQYKDYKKTLPGLGHSTNT</sequence>
<evidence type="ECO:0000313" key="5">
    <source>
        <dbReference type="Proteomes" id="UP000683360"/>
    </source>
</evidence>
<feature type="compositionally biased region" description="Polar residues" evidence="2">
    <location>
        <begin position="325"/>
        <end position="338"/>
    </location>
</feature>
<proteinExistence type="inferred from homology"/>
<dbReference type="InterPro" id="IPR052986">
    <property type="entry name" value="VLIG_GTPase"/>
</dbReference>
<dbReference type="GO" id="GO:0005525">
    <property type="term" value="F:GTP binding"/>
    <property type="evidence" value="ECO:0007669"/>
    <property type="project" value="InterPro"/>
</dbReference>
<dbReference type="InterPro" id="IPR027417">
    <property type="entry name" value="P-loop_NTPase"/>
</dbReference>
<feature type="region of interest" description="Disordered" evidence="2">
    <location>
        <begin position="319"/>
        <end position="373"/>
    </location>
</feature>
<evidence type="ECO:0000256" key="2">
    <source>
        <dbReference type="SAM" id="MobiDB-lite"/>
    </source>
</evidence>
<feature type="compositionally biased region" description="Polar residues" evidence="2">
    <location>
        <begin position="243"/>
        <end position="252"/>
    </location>
</feature>
<comment type="similarity">
    <text evidence="1">Belongs to the TRAFAC class dynamin-like GTPase superfamily. Very large inducible GTPase (VLIG) family.</text>
</comment>
<feature type="domain" description="VLIG-type G" evidence="3">
    <location>
        <begin position="1023"/>
        <end position="1265"/>
    </location>
</feature>
<dbReference type="OrthoDB" id="6141954at2759"/>
<feature type="region of interest" description="Disordered" evidence="2">
    <location>
        <begin position="239"/>
        <end position="290"/>
    </location>
</feature>
<reference evidence="4" key="1">
    <citation type="submission" date="2021-03" db="EMBL/GenBank/DDBJ databases">
        <authorList>
            <person name="Bekaert M."/>
        </authorList>
    </citation>
    <scope>NUCLEOTIDE SEQUENCE</scope>
</reference>
<dbReference type="Pfam" id="PF25496">
    <property type="entry name" value="URGCP"/>
    <property type="match status" value="1"/>
</dbReference>
<dbReference type="PANTHER" id="PTHR14819:SF5">
    <property type="entry name" value="INTERFERON-INDUCED VERY LARGE GTPASE 1"/>
    <property type="match status" value="1"/>
</dbReference>
<feature type="compositionally biased region" description="Basic and acidic residues" evidence="2">
    <location>
        <begin position="339"/>
        <end position="354"/>
    </location>
</feature>
<organism evidence="4 5">
    <name type="scientific">Mytilus edulis</name>
    <name type="common">Blue mussel</name>
    <dbReference type="NCBI Taxonomy" id="6550"/>
    <lineage>
        <taxon>Eukaryota</taxon>
        <taxon>Metazoa</taxon>
        <taxon>Spiralia</taxon>
        <taxon>Lophotrochozoa</taxon>
        <taxon>Mollusca</taxon>
        <taxon>Bivalvia</taxon>
        <taxon>Autobranchia</taxon>
        <taxon>Pteriomorphia</taxon>
        <taxon>Mytilida</taxon>
        <taxon>Mytiloidea</taxon>
        <taxon>Mytilidae</taxon>
        <taxon>Mytilinae</taxon>
        <taxon>Mytilus</taxon>
    </lineage>
</organism>
<dbReference type="PANTHER" id="PTHR14819">
    <property type="entry name" value="GTP-BINDING"/>
    <property type="match status" value="1"/>
</dbReference>
<protein>
    <recommendedName>
        <fullName evidence="3">VLIG-type G domain-containing protein</fullName>
    </recommendedName>
</protein>
<feature type="compositionally biased region" description="Polar residues" evidence="2">
    <location>
        <begin position="355"/>
        <end position="368"/>
    </location>
</feature>
<dbReference type="Gene3D" id="3.40.50.300">
    <property type="entry name" value="P-loop containing nucleotide triphosphate hydrolases"/>
    <property type="match status" value="1"/>
</dbReference>
<accession>A0A8S3V9Q2</accession>
<feature type="compositionally biased region" description="Basic and acidic residues" evidence="2">
    <location>
        <begin position="170"/>
        <end position="188"/>
    </location>
</feature>
<dbReference type="Pfam" id="PF25683">
    <property type="entry name" value="URGCP_GTPase"/>
    <property type="match status" value="1"/>
</dbReference>
<gene>
    <name evidence="4" type="ORF">MEDL_65820</name>
</gene>
<evidence type="ECO:0000256" key="1">
    <source>
        <dbReference type="ARBA" id="ARBA00006828"/>
    </source>
</evidence>
<feature type="compositionally biased region" description="Basic and acidic residues" evidence="2">
    <location>
        <begin position="276"/>
        <end position="287"/>
    </location>
</feature>
<feature type="compositionally biased region" description="Polar residues" evidence="2">
    <location>
        <begin position="31"/>
        <end position="44"/>
    </location>
</feature>
<keyword evidence="5" id="KW-1185">Reference proteome</keyword>
<dbReference type="SUPFAM" id="SSF52540">
    <property type="entry name" value="P-loop containing nucleoside triphosphate hydrolases"/>
    <property type="match status" value="1"/>
</dbReference>
<evidence type="ECO:0000259" key="3">
    <source>
        <dbReference type="PROSITE" id="PS51717"/>
    </source>
</evidence>
<dbReference type="InterPro" id="IPR030383">
    <property type="entry name" value="G_VLIG_dom"/>
</dbReference>